<comment type="caution">
    <text evidence="8">The sequence shown here is derived from an EMBL/GenBank/DDBJ whole genome shotgun (WGS) entry which is preliminary data.</text>
</comment>
<dbReference type="InterPro" id="IPR001678">
    <property type="entry name" value="MeTrfase_RsmB-F_NOP2_dom"/>
</dbReference>
<dbReference type="InterPro" id="IPR023267">
    <property type="entry name" value="RCMT"/>
</dbReference>
<comment type="similarity">
    <text evidence="5">Belongs to the class I-like SAM-binding methyltransferase superfamily. RsmB/NOP family.</text>
</comment>
<evidence type="ECO:0000256" key="3">
    <source>
        <dbReference type="ARBA" id="ARBA00022691"/>
    </source>
</evidence>
<dbReference type="Pfam" id="PF21153">
    <property type="entry name" value="NSUN5_N"/>
    <property type="match status" value="1"/>
</dbReference>
<proteinExistence type="inferred from homology"/>
<dbReference type="Pfam" id="PF01189">
    <property type="entry name" value="Methyltr_RsmB-F"/>
    <property type="match status" value="1"/>
</dbReference>
<organism evidence="8 9">
    <name type="scientific">Cercophora scortea</name>
    <dbReference type="NCBI Taxonomy" id="314031"/>
    <lineage>
        <taxon>Eukaryota</taxon>
        <taxon>Fungi</taxon>
        <taxon>Dikarya</taxon>
        <taxon>Ascomycota</taxon>
        <taxon>Pezizomycotina</taxon>
        <taxon>Sordariomycetes</taxon>
        <taxon>Sordariomycetidae</taxon>
        <taxon>Sordariales</taxon>
        <taxon>Lasiosphaeriaceae</taxon>
        <taxon>Cercophora</taxon>
    </lineage>
</organism>
<dbReference type="InterPro" id="IPR048889">
    <property type="entry name" value="NSUN5_RCM1_N"/>
</dbReference>
<feature type="active site" description="Nucleophile" evidence="5">
    <location>
        <position position="421"/>
    </location>
</feature>
<keyword evidence="1 5" id="KW-0489">Methyltransferase</keyword>
<sequence>MSLYHETAALLTATGAPSGSIKSRIFGNKELKSPPAQVYALALESCKWSGVLKEVVENAQLLQTERKLTPALAILLVHDYLVNKSGIALPQTHGLRAAIERHKARLGSEFTRARLRRRCATVDELRAVVEAESRTGPVHPRWIRVNTIKSTVDDQLETTFKGFEIVPSVQDVISAPVGSKTLCLDGHVPNLIAASPGTDFTKTEAYKTGAIILQDKASCFPAYLLDPRPEDGDVIDACAAPGNKTTHLAAIIRGRDSTEQKIYAFEKDRNRAKTLDMMVKQAGSDSFTVIHRGQDFLKVDPGDKAYKKVTALLLDPSCSGSGIVGRDDLPDFHLPEGPVKASAGKGDKKAAPAGKTDRKRKREDNENKPPAVVVDDDGETTEFTSEKDLNARIEALASFQLTLLLRAFTFPHAKKITYSTCSVYAGENEHVVLKALSSEIAKNQGWRILARDRQIRGMQEWPVRGDVDACDGDETVAEACIRTYRDDGRGVMGFFVAGFVRGDDGSEVDAKDDEGPFVRDEEGRIIRDGEGIPTLKATGKKAVDLRELGEDGEEMHIGEGPESGVVDDEGPYVRDADGRIIRDAQGMPTLKPKGKKKKKQKQKKAKAASSGPATVDTEDAVDEWGGFED</sequence>
<evidence type="ECO:0000256" key="6">
    <source>
        <dbReference type="SAM" id="MobiDB-lite"/>
    </source>
</evidence>
<dbReference type="AlphaFoldDB" id="A0AAE0J023"/>
<evidence type="ECO:0000256" key="2">
    <source>
        <dbReference type="ARBA" id="ARBA00022679"/>
    </source>
</evidence>
<dbReference type="InterPro" id="IPR049560">
    <property type="entry name" value="MeTrfase_RsmB-F_NOP2_cat"/>
</dbReference>
<dbReference type="SUPFAM" id="SSF53335">
    <property type="entry name" value="S-adenosyl-L-methionine-dependent methyltransferases"/>
    <property type="match status" value="1"/>
</dbReference>
<feature type="binding site" evidence="5">
    <location>
        <begin position="238"/>
        <end position="244"/>
    </location>
    <ligand>
        <name>S-adenosyl-L-methionine</name>
        <dbReference type="ChEBI" id="CHEBI:59789"/>
    </ligand>
</feature>
<dbReference type="Gene3D" id="3.30.70.1170">
    <property type="entry name" value="Sun protein, domain 3"/>
    <property type="match status" value="1"/>
</dbReference>
<reference evidence="8" key="2">
    <citation type="submission" date="2023-06" db="EMBL/GenBank/DDBJ databases">
        <authorList>
            <consortium name="Lawrence Berkeley National Laboratory"/>
            <person name="Haridas S."/>
            <person name="Hensen N."/>
            <person name="Bonometti L."/>
            <person name="Westerberg I."/>
            <person name="Brannstrom I.O."/>
            <person name="Guillou S."/>
            <person name="Cros-Aarteil S."/>
            <person name="Calhoun S."/>
            <person name="Kuo A."/>
            <person name="Mondo S."/>
            <person name="Pangilinan J."/>
            <person name="Riley R."/>
            <person name="Labutti K."/>
            <person name="Andreopoulos B."/>
            <person name="Lipzen A."/>
            <person name="Chen C."/>
            <person name="Yanf M."/>
            <person name="Daum C."/>
            <person name="Ng V."/>
            <person name="Clum A."/>
            <person name="Steindorff A."/>
            <person name="Ohm R."/>
            <person name="Martin F."/>
            <person name="Silar P."/>
            <person name="Natvig D."/>
            <person name="Lalanne C."/>
            <person name="Gautier V."/>
            <person name="Ament-Velasquez S.L."/>
            <person name="Kruys A."/>
            <person name="Hutchinson M.I."/>
            <person name="Powell A.J."/>
            <person name="Barry K."/>
            <person name="Miller A.N."/>
            <person name="Grigoriev I.V."/>
            <person name="Debuchy R."/>
            <person name="Gladieux P."/>
            <person name="Thoren M.H."/>
            <person name="Johannesson H."/>
        </authorList>
    </citation>
    <scope>NUCLEOTIDE SEQUENCE</scope>
    <source>
        <strain evidence="8">SMH4131-1</strain>
    </source>
</reference>
<evidence type="ECO:0000256" key="1">
    <source>
        <dbReference type="ARBA" id="ARBA00022603"/>
    </source>
</evidence>
<evidence type="ECO:0000256" key="5">
    <source>
        <dbReference type="PROSITE-ProRule" id="PRU01023"/>
    </source>
</evidence>
<keyword evidence="9" id="KW-1185">Reference proteome</keyword>
<feature type="domain" description="SAM-dependent MTase RsmB/NOP-type" evidence="7">
    <location>
        <begin position="131"/>
        <end position="502"/>
    </location>
</feature>
<feature type="binding site" evidence="5">
    <location>
        <position position="315"/>
    </location>
    <ligand>
        <name>S-adenosyl-L-methionine</name>
        <dbReference type="ChEBI" id="CHEBI:59789"/>
    </ligand>
</feature>
<feature type="region of interest" description="Disordered" evidence="6">
    <location>
        <begin position="329"/>
        <end position="378"/>
    </location>
</feature>
<dbReference type="InterPro" id="IPR029063">
    <property type="entry name" value="SAM-dependent_MTases_sf"/>
</dbReference>
<reference evidence="8" key="1">
    <citation type="journal article" date="2023" name="Mol. Phylogenet. Evol.">
        <title>Genome-scale phylogeny and comparative genomics of the fungal order Sordariales.</title>
        <authorList>
            <person name="Hensen N."/>
            <person name="Bonometti L."/>
            <person name="Westerberg I."/>
            <person name="Brannstrom I.O."/>
            <person name="Guillou S."/>
            <person name="Cros-Aarteil S."/>
            <person name="Calhoun S."/>
            <person name="Haridas S."/>
            <person name="Kuo A."/>
            <person name="Mondo S."/>
            <person name="Pangilinan J."/>
            <person name="Riley R."/>
            <person name="LaButti K."/>
            <person name="Andreopoulos B."/>
            <person name="Lipzen A."/>
            <person name="Chen C."/>
            <person name="Yan M."/>
            <person name="Daum C."/>
            <person name="Ng V."/>
            <person name="Clum A."/>
            <person name="Steindorff A."/>
            <person name="Ohm R.A."/>
            <person name="Martin F."/>
            <person name="Silar P."/>
            <person name="Natvig D.O."/>
            <person name="Lalanne C."/>
            <person name="Gautier V."/>
            <person name="Ament-Velasquez S.L."/>
            <person name="Kruys A."/>
            <person name="Hutchinson M.I."/>
            <person name="Powell A.J."/>
            <person name="Barry K."/>
            <person name="Miller A.N."/>
            <person name="Grigoriev I.V."/>
            <person name="Debuchy R."/>
            <person name="Gladieux P."/>
            <person name="Hiltunen Thoren M."/>
            <person name="Johannesson H."/>
        </authorList>
    </citation>
    <scope>NUCLEOTIDE SEQUENCE</scope>
    <source>
        <strain evidence="8">SMH4131-1</strain>
    </source>
</reference>
<dbReference type="PRINTS" id="PR02008">
    <property type="entry name" value="RCMTFAMILY"/>
</dbReference>
<feature type="compositionally biased region" description="Acidic residues" evidence="6">
    <location>
        <begin position="616"/>
        <end position="629"/>
    </location>
</feature>
<accession>A0AAE0J023</accession>
<evidence type="ECO:0000256" key="4">
    <source>
        <dbReference type="ARBA" id="ARBA00022884"/>
    </source>
</evidence>
<dbReference type="PANTHER" id="PTHR22807:SF4">
    <property type="entry name" value="28S RRNA (CYTOSINE-C(5))-METHYLTRANSFERASE"/>
    <property type="match status" value="1"/>
</dbReference>
<dbReference type="Gene3D" id="3.40.50.150">
    <property type="entry name" value="Vaccinia Virus protein VP39"/>
    <property type="match status" value="1"/>
</dbReference>
<gene>
    <name evidence="8" type="ORF">B0T19DRAFT_133569</name>
</gene>
<evidence type="ECO:0000259" key="7">
    <source>
        <dbReference type="PROSITE" id="PS51686"/>
    </source>
</evidence>
<feature type="binding site" evidence="5">
    <location>
        <position position="295"/>
    </location>
    <ligand>
        <name>S-adenosyl-L-methionine</name>
        <dbReference type="ChEBI" id="CHEBI:59789"/>
    </ligand>
</feature>
<feature type="binding site" evidence="5">
    <location>
        <position position="266"/>
    </location>
    <ligand>
        <name>S-adenosyl-L-methionine</name>
        <dbReference type="ChEBI" id="CHEBI:59789"/>
    </ligand>
</feature>
<name>A0AAE0J023_9PEZI</name>
<dbReference type="InterPro" id="IPR049561">
    <property type="entry name" value="NSUN5_7_fdxn-like"/>
</dbReference>
<keyword evidence="2 5" id="KW-0808">Transferase</keyword>
<dbReference type="GO" id="GO:0005730">
    <property type="term" value="C:nucleolus"/>
    <property type="evidence" value="ECO:0007669"/>
    <property type="project" value="TreeGrafter"/>
</dbReference>
<keyword evidence="4 5" id="KW-0694">RNA-binding</keyword>
<dbReference type="PANTHER" id="PTHR22807">
    <property type="entry name" value="NOP2 YEAST -RELATED NOL1/NOP2/FMU SUN DOMAIN-CONTAINING"/>
    <property type="match status" value="1"/>
</dbReference>
<keyword evidence="3 5" id="KW-0949">S-adenosyl-L-methionine</keyword>
<dbReference type="FunFam" id="3.30.70.1170:FF:000006">
    <property type="entry name" value="NOL1/NOP2/Sun domain family protein"/>
    <property type="match status" value="1"/>
</dbReference>
<evidence type="ECO:0000313" key="9">
    <source>
        <dbReference type="Proteomes" id="UP001286456"/>
    </source>
</evidence>
<feature type="compositionally biased region" description="Basic residues" evidence="6">
    <location>
        <begin position="592"/>
        <end position="606"/>
    </location>
</feature>
<protein>
    <submittedName>
        <fullName evidence="8">S-adenosyl-L-methionine-dependent methyltransferase</fullName>
    </submittedName>
</protein>
<dbReference type="Proteomes" id="UP001286456">
    <property type="component" value="Unassembled WGS sequence"/>
</dbReference>
<dbReference type="GO" id="GO:0008173">
    <property type="term" value="F:RNA methyltransferase activity"/>
    <property type="evidence" value="ECO:0007669"/>
    <property type="project" value="InterPro"/>
</dbReference>
<dbReference type="GO" id="GO:0070475">
    <property type="term" value="P:rRNA base methylation"/>
    <property type="evidence" value="ECO:0007669"/>
    <property type="project" value="TreeGrafter"/>
</dbReference>
<dbReference type="EMBL" id="JAUEPO010000002">
    <property type="protein sequence ID" value="KAK3333681.1"/>
    <property type="molecule type" value="Genomic_DNA"/>
</dbReference>
<dbReference type="Pfam" id="PF21148">
    <property type="entry name" value="NSUN5_fdxn-like"/>
    <property type="match status" value="1"/>
</dbReference>
<dbReference type="PROSITE" id="PS51686">
    <property type="entry name" value="SAM_MT_RSMB_NOP"/>
    <property type="match status" value="1"/>
</dbReference>
<dbReference type="GO" id="GO:0003723">
    <property type="term" value="F:RNA binding"/>
    <property type="evidence" value="ECO:0007669"/>
    <property type="project" value="UniProtKB-UniRule"/>
</dbReference>
<evidence type="ECO:0000313" key="8">
    <source>
        <dbReference type="EMBL" id="KAK3333681.1"/>
    </source>
</evidence>
<feature type="region of interest" description="Disordered" evidence="6">
    <location>
        <begin position="578"/>
        <end position="629"/>
    </location>
</feature>